<evidence type="ECO:0000256" key="1">
    <source>
        <dbReference type="SAM" id="MobiDB-lite"/>
    </source>
</evidence>
<sequence>MQQSHLDHLNEEKLKRPFAALEEERKILEDEGKRLKEKAE</sequence>
<feature type="region of interest" description="Disordered" evidence="1">
    <location>
        <begin position="1"/>
        <end position="20"/>
    </location>
</feature>
<proteinExistence type="predicted"/>
<feature type="compositionally biased region" description="Basic and acidic residues" evidence="1">
    <location>
        <begin position="1"/>
        <end position="15"/>
    </location>
</feature>
<name>A0A1G5SKQ3_9PROT</name>
<dbReference type="STRING" id="51642.NSMM_840002"/>
<gene>
    <name evidence="2" type="ORF">NSMM_840002</name>
</gene>
<organism evidence="2 3">
    <name type="scientific">Nitrosomonas mobilis</name>
    <dbReference type="NCBI Taxonomy" id="51642"/>
    <lineage>
        <taxon>Bacteria</taxon>
        <taxon>Pseudomonadati</taxon>
        <taxon>Pseudomonadota</taxon>
        <taxon>Betaproteobacteria</taxon>
        <taxon>Nitrosomonadales</taxon>
        <taxon>Nitrosomonadaceae</taxon>
        <taxon>Nitrosomonas</taxon>
    </lineage>
</organism>
<accession>A0A1G5SKQ3</accession>
<reference evidence="2 3" key="1">
    <citation type="submission" date="2016-10" db="EMBL/GenBank/DDBJ databases">
        <authorList>
            <person name="de Groot N.N."/>
        </authorList>
    </citation>
    <scope>NUCLEOTIDE SEQUENCE [LARGE SCALE GENOMIC DNA]</scope>
    <source>
        <strain evidence="2">1</strain>
    </source>
</reference>
<protein>
    <submittedName>
        <fullName evidence="2">Uncharacterized protein</fullName>
    </submittedName>
</protein>
<dbReference type="EMBL" id="FMWO01000096">
    <property type="protein sequence ID" value="SCZ86949.1"/>
    <property type="molecule type" value="Genomic_DNA"/>
</dbReference>
<dbReference type="AlphaFoldDB" id="A0A1G5SKQ3"/>
<dbReference type="Proteomes" id="UP000198729">
    <property type="component" value="Unassembled WGS sequence"/>
</dbReference>
<evidence type="ECO:0000313" key="3">
    <source>
        <dbReference type="Proteomes" id="UP000198729"/>
    </source>
</evidence>
<keyword evidence="3" id="KW-1185">Reference proteome</keyword>
<evidence type="ECO:0000313" key="2">
    <source>
        <dbReference type="EMBL" id="SCZ86949.1"/>
    </source>
</evidence>